<evidence type="ECO:0000259" key="3">
    <source>
        <dbReference type="PROSITE" id="PS51918"/>
    </source>
</evidence>
<dbReference type="SFLD" id="SFLDS00029">
    <property type="entry name" value="Radical_SAM"/>
    <property type="match status" value="1"/>
</dbReference>
<accession>A0ABQ1VZ05</accession>
<dbReference type="Gene3D" id="3.80.30.20">
    <property type="entry name" value="tm_1862 like domain"/>
    <property type="match status" value="1"/>
</dbReference>
<dbReference type="Pfam" id="PF04055">
    <property type="entry name" value="Radical_SAM"/>
    <property type="match status" value="1"/>
</dbReference>
<dbReference type="PROSITE" id="PS51918">
    <property type="entry name" value="RADICAL_SAM"/>
    <property type="match status" value="1"/>
</dbReference>
<organism evidence="4 5">
    <name type="scientific">Paenibacillus aceti</name>
    <dbReference type="NCBI Taxonomy" id="1820010"/>
    <lineage>
        <taxon>Bacteria</taxon>
        <taxon>Bacillati</taxon>
        <taxon>Bacillota</taxon>
        <taxon>Bacilli</taxon>
        <taxon>Bacillales</taxon>
        <taxon>Paenibacillaceae</taxon>
        <taxon>Paenibacillus</taxon>
    </lineage>
</organism>
<dbReference type="InterPro" id="IPR004559">
    <property type="entry name" value="HemW-like"/>
</dbReference>
<dbReference type="InterPro" id="IPR010723">
    <property type="entry name" value="HemN_C"/>
</dbReference>
<proteinExistence type="inferred from homology"/>
<dbReference type="CDD" id="cd01335">
    <property type="entry name" value="Radical_SAM"/>
    <property type="match status" value="1"/>
</dbReference>
<dbReference type="RefSeq" id="WP_188831448.1">
    <property type="nucleotide sequence ID" value="NZ_BMIW01000018.1"/>
</dbReference>
<evidence type="ECO:0000313" key="5">
    <source>
        <dbReference type="Proteomes" id="UP000608420"/>
    </source>
</evidence>
<dbReference type="Pfam" id="PF06969">
    <property type="entry name" value="HemN_C"/>
    <property type="match status" value="1"/>
</dbReference>
<dbReference type="PANTHER" id="PTHR13932">
    <property type="entry name" value="COPROPORPHYRINIGEN III OXIDASE"/>
    <property type="match status" value="1"/>
</dbReference>
<dbReference type="Proteomes" id="UP000608420">
    <property type="component" value="Unassembled WGS sequence"/>
</dbReference>
<dbReference type="InterPro" id="IPR006638">
    <property type="entry name" value="Elp3/MiaA/NifB-like_rSAM"/>
</dbReference>
<dbReference type="SUPFAM" id="SSF102114">
    <property type="entry name" value="Radical SAM enzymes"/>
    <property type="match status" value="1"/>
</dbReference>
<dbReference type="InterPro" id="IPR023404">
    <property type="entry name" value="rSAM_horseshoe"/>
</dbReference>
<comment type="similarity">
    <text evidence="1">Belongs to the anaerobic coproporphyrinogen-III oxidase family. HemW subfamily.</text>
</comment>
<dbReference type="PANTHER" id="PTHR13932:SF5">
    <property type="entry name" value="RADICAL S-ADENOSYL METHIONINE DOMAIN-CONTAINING PROTEIN 1, MITOCHONDRIAL"/>
    <property type="match status" value="1"/>
</dbReference>
<sequence length="427" mass="49832">MELTLKRETFVTAYPPYSVLSAKNVSTIWERRPINIYLHLPFCPKRCNFCYYRVEESKGGDEIAAYVDVLLQEIALLAERPEVQYCSMQTLYFGGGTPTMLTSEQFIKIVQALESIFPKTSDFEFNVEVRPGREATQEKLNTLKQLGVNRISMGVQSLDDRVLKENGRNHLSKIFYDTYDRVRMAGFDWVNCDLMSGMLHETEESWKNSVEALYGFGPENISIYKMEVFYNTKLFKKLRENPEILVSDDVEAAHFRWARRFLESKGYFMSNNSSFVISPHYIDRHRENIQYGGEMIGIGLSSHSSFNGSMYQNTSDMKEYVDMVTNGRLPISRSYKLSKRDEIIRYVVMSFKNLKIKRQDFINKFGVELTDVYGKQISDLTRKGLLRLDEDHLYLESEYYDFADDVARFFYPTHLQEDMLAHISRKG</sequence>
<dbReference type="InterPro" id="IPR007197">
    <property type="entry name" value="rSAM"/>
</dbReference>
<dbReference type="InterPro" id="IPR034505">
    <property type="entry name" value="Coproporphyrinogen-III_oxidase"/>
</dbReference>
<keyword evidence="5" id="KW-1185">Reference proteome</keyword>
<dbReference type="EMBL" id="BMIW01000018">
    <property type="protein sequence ID" value="GGG03116.1"/>
    <property type="molecule type" value="Genomic_DNA"/>
</dbReference>
<evidence type="ECO:0000256" key="1">
    <source>
        <dbReference type="ARBA" id="ARBA00006100"/>
    </source>
</evidence>
<dbReference type="InterPro" id="IPR058240">
    <property type="entry name" value="rSAM_sf"/>
</dbReference>
<gene>
    <name evidence="4" type="primary">hemN</name>
    <name evidence="4" type="ORF">GCM10010913_26070</name>
</gene>
<feature type="domain" description="Radical SAM core" evidence="3">
    <location>
        <begin position="28"/>
        <end position="270"/>
    </location>
</feature>
<evidence type="ECO:0000256" key="2">
    <source>
        <dbReference type="ARBA" id="ARBA00017228"/>
    </source>
</evidence>
<dbReference type="SMART" id="SM00729">
    <property type="entry name" value="Elp3"/>
    <property type="match status" value="1"/>
</dbReference>
<dbReference type="SFLD" id="SFLDG01082">
    <property type="entry name" value="B12-binding_domain_containing"/>
    <property type="match status" value="1"/>
</dbReference>
<dbReference type="SFLD" id="SFLDF00562">
    <property type="entry name" value="HemN-like__clustered_with_heat"/>
    <property type="match status" value="1"/>
</dbReference>
<evidence type="ECO:0000313" key="4">
    <source>
        <dbReference type="EMBL" id="GGG03116.1"/>
    </source>
</evidence>
<name>A0ABQ1VZ05_9BACL</name>
<reference evidence="5" key="1">
    <citation type="journal article" date="2019" name="Int. J. Syst. Evol. Microbiol.">
        <title>The Global Catalogue of Microorganisms (GCM) 10K type strain sequencing project: providing services to taxonomists for standard genome sequencing and annotation.</title>
        <authorList>
            <consortium name="The Broad Institute Genomics Platform"/>
            <consortium name="The Broad Institute Genome Sequencing Center for Infectious Disease"/>
            <person name="Wu L."/>
            <person name="Ma J."/>
        </authorList>
    </citation>
    <scope>NUCLEOTIDE SEQUENCE [LARGE SCALE GENOMIC DNA]</scope>
    <source>
        <strain evidence="5">CGMCC 1.15420</strain>
    </source>
</reference>
<protein>
    <recommendedName>
        <fullName evidence="2">Heme chaperone HemW</fullName>
    </recommendedName>
</protein>
<dbReference type="SFLD" id="SFLDG01065">
    <property type="entry name" value="anaerobic_coproporphyrinogen-I"/>
    <property type="match status" value="1"/>
</dbReference>
<comment type="caution">
    <text evidence="4">The sequence shown here is derived from an EMBL/GenBank/DDBJ whole genome shotgun (WGS) entry which is preliminary data.</text>
</comment>